<keyword evidence="10" id="KW-1185">Reference proteome</keyword>
<evidence type="ECO:0000313" key="10">
    <source>
        <dbReference type="Proteomes" id="UP000236151"/>
    </source>
</evidence>
<dbReference type="RefSeq" id="WP_103083287.1">
    <property type="nucleotide sequence ID" value="NZ_CP021850.1"/>
</dbReference>
<feature type="transmembrane region" description="Helical" evidence="7">
    <location>
        <begin position="391"/>
        <end position="411"/>
    </location>
</feature>
<dbReference type="PANTHER" id="PTHR30572">
    <property type="entry name" value="MEMBRANE COMPONENT OF TRANSPORTER-RELATED"/>
    <property type="match status" value="1"/>
</dbReference>
<evidence type="ECO:0000313" key="9">
    <source>
        <dbReference type="EMBL" id="PNT91958.1"/>
    </source>
</evidence>
<reference evidence="9 10" key="1">
    <citation type="submission" date="2017-06" db="EMBL/GenBank/DDBJ databases">
        <title>Investigating the central metabolism of Clostridium thermosuccinogenes.</title>
        <authorList>
            <person name="Koendjbiharie J.G."/>
            <person name="van Kranenburg R."/>
        </authorList>
    </citation>
    <scope>NUCLEOTIDE SEQUENCE [LARGE SCALE GENOMIC DNA]</scope>
    <source>
        <strain evidence="9 10">DSM 5806</strain>
    </source>
</reference>
<organism evidence="9 10">
    <name type="scientific">Clostridium thermosuccinogenes</name>
    <dbReference type="NCBI Taxonomy" id="84032"/>
    <lineage>
        <taxon>Bacteria</taxon>
        <taxon>Bacillati</taxon>
        <taxon>Bacillota</taxon>
        <taxon>Clostridia</taxon>
        <taxon>Eubacteriales</taxon>
        <taxon>Clostridiaceae</taxon>
        <taxon>Clostridium</taxon>
    </lineage>
</organism>
<comment type="caution">
    <text evidence="9">The sequence shown here is derived from an EMBL/GenBank/DDBJ whole genome shotgun (WGS) entry which is preliminary data.</text>
</comment>
<feature type="transmembrane region" description="Helical" evidence="7">
    <location>
        <begin position="347"/>
        <end position="371"/>
    </location>
</feature>
<keyword evidence="4 7" id="KW-1133">Transmembrane helix</keyword>
<keyword evidence="3 7" id="KW-0812">Transmembrane</keyword>
<gene>
    <name evidence="9" type="ORF">CDQ84_18955</name>
</gene>
<evidence type="ECO:0000256" key="2">
    <source>
        <dbReference type="ARBA" id="ARBA00022475"/>
    </source>
</evidence>
<evidence type="ECO:0000256" key="7">
    <source>
        <dbReference type="SAM" id="Phobius"/>
    </source>
</evidence>
<comment type="subcellular location">
    <subcellularLocation>
        <location evidence="1">Cell membrane</location>
        <topology evidence="1">Multi-pass membrane protein</topology>
    </subcellularLocation>
</comment>
<name>A0A2K2EZJ2_9CLOT</name>
<comment type="similarity">
    <text evidence="6">Belongs to the ABC-4 integral membrane protein family.</text>
</comment>
<sequence>MFYLLVKVIKKIRNNAVKYSLVALQVFIGISLLTVFLTISSSITHKYENLKSKAENSLIKLKIYLQQQNSSIDSLRISDDNNFPLPFSIDDYNWIKEKYKSNLDISIIVKKNMNFIVSSKGVADISTVSFLFVTDSFFNIYYPNKKVDEFSSTSKVYIGKKALETLINGKLPEDSVSLYKEVLTSNQIVLLNDDVLEITPMDNLYENSSNHLTLYVTVESGNLDLDECVILPIKYLSEKTDLATIANMFVTFKFINSDFASDIGAGIISYLYKKYGDLYDYNFDTTLSEYLRQTNVYKAYSLGLMILSIFILLIISIGLTSIILIIINQRTREIAISLTLGATIEKIFLEIIMESTFVTIQGGLIGIVVSILLLKTKVHFSQFEIIIDFKILLFSFCVSMLIGIISSILPIKKIKNITPIKILHSL</sequence>
<keyword evidence="5 7" id="KW-0472">Membrane</keyword>
<dbReference type="AlphaFoldDB" id="A0A2K2EZJ2"/>
<dbReference type="GO" id="GO:0022857">
    <property type="term" value="F:transmembrane transporter activity"/>
    <property type="evidence" value="ECO:0007669"/>
    <property type="project" value="TreeGrafter"/>
</dbReference>
<protein>
    <recommendedName>
        <fullName evidence="8">ABC3 transporter permease C-terminal domain-containing protein</fullName>
    </recommendedName>
</protein>
<evidence type="ECO:0000256" key="4">
    <source>
        <dbReference type="ARBA" id="ARBA00022989"/>
    </source>
</evidence>
<dbReference type="PANTHER" id="PTHR30572:SF4">
    <property type="entry name" value="ABC TRANSPORTER PERMEASE YTRF"/>
    <property type="match status" value="1"/>
</dbReference>
<feature type="transmembrane region" description="Helical" evidence="7">
    <location>
        <begin position="302"/>
        <end position="327"/>
    </location>
</feature>
<dbReference type="KEGG" id="cthd:CDO33_14345"/>
<feature type="transmembrane region" description="Helical" evidence="7">
    <location>
        <begin position="21"/>
        <end position="43"/>
    </location>
</feature>
<evidence type="ECO:0000256" key="5">
    <source>
        <dbReference type="ARBA" id="ARBA00023136"/>
    </source>
</evidence>
<dbReference type="GO" id="GO:0005886">
    <property type="term" value="C:plasma membrane"/>
    <property type="evidence" value="ECO:0007669"/>
    <property type="project" value="UniProtKB-SubCell"/>
</dbReference>
<evidence type="ECO:0000256" key="6">
    <source>
        <dbReference type="ARBA" id="ARBA00038076"/>
    </source>
</evidence>
<proteinExistence type="inferred from homology"/>
<dbReference type="Pfam" id="PF02687">
    <property type="entry name" value="FtsX"/>
    <property type="match status" value="1"/>
</dbReference>
<dbReference type="InterPro" id="IPR050250">
    <property type="entry name" value="Macrolide_Exporter_MacB"/>
</dbReference>
<dbReference type="Proteomes" id="UP000236151">
    <property type="component" value="Unassembled WGS sequence"/>
</dbReference>
<feature type="domain" description="ABC3 transporter permease C-terminal" evidence="8">
    <location>
        <begin position="305"/>
        <end position="419"/>
    </location>
</feature>
<evidence type="ECO:0000256" key="3">
    <source>
        <dbReference type="ARBA" id="ARBA00022692"/>
    </source>
</evidence>
<dbReference type="InterPro" id="IPR003838">
    <property type="entry name" value="ABC3_permease_C"/>
</dbReference>
<dbReference type="EMBL" id="NIOJ01000115">
    <property type="protein sequence ID" value="PNT91958.1"/>
    <property type="molecule type" value="Genomic_DNA"/>
</dbReference>
<evidence type="ECO:0000256" key="1">
    <source>
        <dbReference type="ARBA" id="ARBA00004651"/>
    </source>
</evidence>
<accession>A0A2K2EZJ2</accession>
<keyword evidence="2" id="KW-1003">Cell membrane</keyword>
<evidence type="ECO:0000259" key="8">
    <source>
        <dbReference type="Pfam" id="PF02687"/>
    </source>
</evidence>